<dbReference type="OrthoDB" id="10029506at2759"/>
<keyword evidence="1" id="KW-0378">Hydrolase</keyword>
<comment type="catalytic activity">
    <reaction evidence="1">
        <text>ATP + H2O = ADP + phosphate + H(+)</text>
        <dbReference type="Rhea" id="RHEA:13065"/>
        <dbReference type="ChEBI" id="CHEBI:15377"/>
        <dbReference type="ChEBI" id="CHEBI:15378"/>
        <dbReference type="ChEBI" id="CHEBI:30616"/>
        <dbReference type="ChEBI" id="CHEBI:43474"/>
        <dbReference type="ChEBI" id="CHEBI:456216"/>
        <dbReference type="EC" id="5.6.2.3"/>
    </reaction>
</comment>
<keyword evidence="1" id="KW-0227">DNA damage</keyword>
<dbReference type="SUPFAM" id="SSF52540">
    <property type="entry name" value="P-loop containing nucleoside triphosphate hydrolases"/>
    <property type="match status" value="2"/>
</dbReference>
<dbReference type="Pfam" id="PF05970">
    <property type="entry name" value="PIF1"/>
    <property type="match status" value="1"/>
</dbReference>
<feature type="domain" description="DNA helicase Pif1-like DEAD-box helicase" evidence="3">
    <location>
        <begin position="191"/>
        <end position="333"/>
    </location>
</feature>
<dbReference type="AlphaFoldDB" id="A0A0J7K021"/>
<dbReference type="CDD" id="cd18809">
    <property type="entry name" value="SF1_C_RecD"/>
    <property type="match status" value="1"/>
</dbReference>
<sequence length="619" mass="70368">MHMQKKRSDPVYREESNRKRRERRRLKKKIETSRVTTERSERSRQSLPPDPRELSDPSVVSSSKRETAFLKSLEERFVRVSGEDTYSSTSFPDWYLKISKEEIDPDRFSKSVAALDPFLFSSRSFSVTTTRTWCRARIGSLAVCAVRILRLEPRRLVGLKTPRPPCGPTVNRQQLRVLLALYRHMKTKTGSEPPIYYFVRGMAGTGKTFLISLMERLVLRISPQGRGATVAKLGSTGKSAHNIGGRTVHSALGLHPDGLERPLPPRRLESFRRRFRDCRLVIVDEVSMVGARLFRAMDQRLRQITGNGKLRFGGLNVVLVGDPYQLRPVRDTPAVFDDGRARTFELTTSMRQSKDPRFEVLLKNMARGETTREDLELLLTRRRCVVSRPEEIVQLDATTVMFATNRECDEYNRARLDGMDGRTYHSIAVDRVVIGRRRGSGRIDEEGVGVVVEETDRRSRVENLAYDVPLKIGGRYMALHNVDPKGGIVNGAIGILKEVEFYGGSGNNNNVKSVLLSIGRIDRIQRVSRIATRYQLPITPAFAITVHKSQGSTFDRAAIGISQRMNREMMYVACSRVRRIKDLYVILPPAPSLTRDISFFLDSIQVPPKIQQIHSSRRV</sequence>
<dbReference type="PANTHER" id="PTHR47642">
    <property type="entry name" value="ATP-DEPENDENT DNA HELICASE"/>
    <property type="match status" value="1"/>
</dbReference>
<comment type="similarity">
    <text evidence="1">Belongs to the helicase family.</text>
</comment>
<dbReference type="EMBL" id="LBMM01018419">
    <property type="protein sequence ID" value="KMQ83793.1"/>
    <property type="molecule type" value="Genomic_DNA"/>
</dbReference>
<dbReference type="InterPro" id="IPR027417">
    <property type="entry name" value="P-loop_NTPase"/>
</dbReference>
<evidence type="ECO:0000256" key="1">
    <source>
        <dbReference type="RuleBase" id="RU363044"/>
    </source>
</evidence>
<gene>
    <name evidence="4" type="ORF">RF55_19085</name>
</gene>
<feature type="compositionally biased region" description="Basic and acidic residues" evidence="2">
    <location>
        <begin position="1"/>
        <end position="17"/>
    </location>
</feature>
<name>A0A0J7K021_LASNI</name>
<keyword evidence="1" id="KW-0067">ATP-binding</keyword>
<dbReference type="GO" id="GO:0005524">
    <property type="term" value="F:ATP binding"/>
    <property type="evidence" value="ECO:0007669"/>
    <property type="project" value="UniProtKB-KW"/>
</dbReference>
<dbReference type="PANTHER" id="PTHR47642:SF5">
    <property type="entry name" value="ATP-DEPENDENT DNA HELICASE"/>
    <property type="match status" value="1"/>
</dbReference>
<keyword evidence="1" id="KW-0547">Nucleotide-binding</keyword>
<dbReference type="Gene3D" id="3.40.50.300">
    <property type="entry name" value="P-loop containing nucleotide triphosphate hydrolases"/>
    <property type="match status" value="2"/>
</dbReference>
<evidence type="ECO:0000313" key="5">
    <source>
        <dbReference type="Proteomes" id="UP000036403"/>
    </source>
</evidence>
<feature type="compositionally biased region" description="Basic and acidic residues" evidence="2">
    <location>
        <begin position="29"/>
        <end position="55"/>
    </location>
</feature>
<organism evidence="4 5">
    <name type="scientific">Lasius niger</name>
    <name type="common">Black garden ant</name>
    <dbReference type="NCBI Taxonomy" id="67767"/>
    <lineage>
        <taxon>Eukaryota</taxon>
        <taxon>Metazoa</taxon>
        <taxon>Ecdysozoa</taxon>
        <taxon>Arthropoda</taxon>
        <taxon>Hexapoda</taxon>
        <taxon>Insecta</taxon>
        <taxon>Pterygota</taxon>
        <taxon>Neoptera</taxon>
        <taxon>Endopterygota</taxon>
        <taxon>Hymenoptera</taxon>
        <taxon>Apocrita</taxon>
        <taxon>Aculeata</taxon>
        <taxon>Formicoidea</taxon>
        <taxon>Formicidae</taxon>
        <taxon>Formicinae</taxon>
        <taxon>Lasius</taxon>
        <taxon>Lasius</taxon>
    </lineage>
</organism>
<evidence type="ECO:0000256" key="2">
    <source>
        <dbReference type="SAM" id="MobiDB-lite"/>
    </source>
</evidence>
<comment type="cofactor">
    <cofactor evidence="1">
        <name>Mg(2+)</name>
        <dbReference type="ChEBI" id="CHEBI:18420"/>
    </cofactor>
</comment>
<dbReference type="InterPro" id="IPR051055">
    <property type="entry name" value="PIF1_helicase"/>
</dbReference>
<feature type="compositionally biased region" description="Basic residues" evidence="2">
    <location>
        <begin position="18"/>
        <end position="28"/>
    </location>
</feature>
<comment type="caution">
    <text evidence="4">The sequence shown here is derived from an EMBL/GenBank/DDBJ whole genome shotgun (WGS) entry which is preliminary data.</text>
</comment>
<accession>A0A0J7K021</accession>
<dbReference type="Proteomes" id="UP000036403">
    <property type="component" value="Unassembled WGS sequence"/>
</dbReference>
<dbReference type="GO" id="GO:0006281">
    <property type="term" value="P:DNA repair"/>
    <property type="evidence" value="ECO:0007669"/>
    <property type="project" value="UniProtKB-KW"/>
</dbReference>
<evidence type="ECO:0000259" key="3">
    <source>
        <dbReference type="Pfam" id="PF05970"/>
    </source>
</evidence>
<dbReference type="GO" id="GO:0000723">
    <property type="term" value="P:telomere maintenance"/>
    <property type="evidence" value="ECO:0007669"/>
    <property type="project" value="InterPro"/>
</dbReference>
<keyword evidence="5" id="KW-1185">Reference proteome</keyword>
<feature type="region of interest" description="Disordered" evidence="2">
    <location>
        <begin position="1"/>
        <end position="60"/>
    </location>
</feature>
<dbReference type="GO" id="GO:0006310">
    <property type="term" value="P:DNA recombination"/>
    <property type="evidence" value="ECO:0007669"/>
    <property type="project" value="UniProtKB-KW"/>
</dbReference>
<protein>
    <recommendedName>
        <fullName evidence="1">ATP-dependent DNA helicase</fullName>
        <ecNumber evidence="1">5.6.2.3</ecNumber>
    </recommendedName>
</protein>
<evidence type="ECO:0000313" key="4">
    <source>
        <dbReference type="EMBL" id="KMQ83793.1"/>
    </source>
</evidence>
<dbReference type="GO" id="GO:0016887">
    <property type="term" value="F:ATP hydrolysis activity"/>
    <property type="evidence" value="ECO:0007669"/>
    <property type="project" value="RHEA"/>
</dbReference>
<keyword evidence="1" id="KW-0234">DNA repair</keyword>
<dbReference type="STRING" id="67767.A0A0J7K021"/>
<dbReference type="GO" id="GO:0043139">
    <property type="term" value="F:5'-3' DNA helicase activity"/>
    <property type="evidence" value="ECO:0007669"/>
    <property type="project" value="UniProtKB-EC"/>
</dbReference>
<reference evidence="4 5" key="1">
    <citation type="submission" date="2015-04" db="EMBL/GenBank/DDBJ databases">
        <title>Lasius niger genome sequencing.</title>
        <authorList>
            <person name="Konorov E.A."/>
            <person name="Nikitin M.A."/>
            <person name="Kirill M.V."/>
            <person name="Chang P."/>
        </authorList>
    </citation>
    <scope>NUCLEOTIDE SEQUENCE [LARGE SCALE GENOMIC DNA]</scope>
    <source>
        <tissue evidence="4">Whole</tissue>
    </source>
</reference>
<dbReference type="PaxDb" id="67767-A0A0J7K021"/>
<keyword evidence="1 4" id="KW-0347">Helicase</keyword>
<keyword evidence="1" id="KW-0233">DNA recombination</keyword>
<proteinExistence type="inferred from homology"/>
<dbReference type="EC" id="5.6.2.3" evidence="1"/>
<dbReference type="InterPro" id="IPR010285">
    <property type="entry name" value="DNA_helicase_pif1-like_DEAD"/>
</dbReference>